<gene>
    <name evidence="2" type="ORF">HAX54_017012</name>
</gene>
<proteinExistence type="predicted"/>
<dbReference type="EMBL" id="JACEIK010000211">
    <property type="protein sequence ID" value="MCD7452473.1"/>
    <property type="molecule type" value="Genomic_DNA"/>
</dbReference>
<organism evidence="2 3">
    <name type="scientific">Datura stramonium</name>
    <name type="common">Jimsonweed</name>
    <name type="synonym">Common thornapple</name>
    <dbReference type="NCBI Taxonomy" id="4076"/>
    <lineage>
        <taxon>Eukaryota</taxon>
        <taxon>Viridiplantae</taxon>
        <taxon>Streptophyta</taxon>
        <taxon>Embryophyta</taxon>
        <taxon>Tracheophyta</taxon>
        <taxon>Spermatophyta</taxon>
        <taxon>Magnoliopsida</taxon>
        <taxon>eudicotyledons</taxon>
        <taxon>Gunneridae</taxon>
        <taxon>Pentapetalae</taxon>
        <taxon>asterids</taxon>
        <taxon>lamiids</taxon>
        <taxon>Solanales</taxon>
        <taxon>Solanaceae</taxon>
        <taxon>Solanoideae</taxon>
        <taxon>Datureae</taxon>
        <taxon>Datura</taxon>
    </lineage>
</organism>
<reference evidence="2 3" key="1">
    <citation type="journal article" date="2021" name="BMC Genomics">
        <title>Datura genome reveals duplications of psychoactive alkaloid biosynthetic genes and high mutation rate following tissue culture.</title>
        <authorList>
            <person name="Rajewski A."/>
            <person name="Carter-House D."/>
            <person name="Stajich J."/>
            <person name="Litt A."/>
        </authorList>
    </citation>
    <scope>NUCLEOTIDE SEQUENCE [LARGE SCALE GENOMIC DNA]</scope>
    <source>
        <strain evidence="2">AR-01</strain>
    </source>
</reference>
<dbReference type="Proteomes" id="UP000823775">
    <property type="component" value="Unassembled WGS sequence"/>
</dbReference>
<feature type="compositionally biased region" description="Basic and acidic residues" evidence="1">
    <location>
        <begin position="21"/>
        <end position="35"/>
    </location>
</feature>
<feature type="compositionally biased region" description="Basic and acidic residues" evidence="1">
    <location>
        <begin position="44"/>
        <end position="65"/>
    </location>
</feature>
<evidence type="ECO:0000313" key="3">
    <source>
        <dbReference type="Proteomes" id="UP000823775"/>
    </source>
</evidence>
<name>A0ABS8S100_DATST</name>
<evidence type="ECO:0000313" key="2">
    <source>
        <dbReference type="EMBL" id="MCD7452473.1"/>
    </source>
</evidence>
<sequence length="127" mass="14598">MVSTVVLQWPPTNFTARMREMKDAKQRVEQDHVGSEGRILSRQMRHERAPEREERGRNDGGDERRSRNRSRKMAVGERGGARVAVAEVILGILQVRVRIFVGFEMDFISWPVSVSSAPYSCEQTRHC</sequence>
<comment type="caution">
    <text evidence="2">The sequence shown here is derived from an EMBL/GenBank/DDBJ whole genome shotgun (WGS) entry which is preliminary data.</text>
</comment>
<accession>A0ABS8S100</accession>
<protein>
    <submittedName>
        <fullName evidence="2">Uncharacterized protein</fullName>
    </submittedName>
</protein>
<evidence type="ECO:0000256" key="1">
    <source>
        <dbReference type="SAM" id="MobiDB-lite"/>
    </source>
</evidence>
<keyword evidence="3" id="KW-1185">Reference proteome</keyword>
<feature type="region of interest" description="Disordered" evidence="1">
    <location>
        <begin position="21"/>
        <end position="77"/>
    </location>
</feature>